<keyword evidence="6" id="KW-1185">Reference proteome</keyword>
<dbReference type="GeneTree" id="ENSGT00530000064276"/>
<dbReference type="OMA" id="GEHFYNS"/>
<evidence type="ECO:0000256" key="4">
    <source>
        <dbReference type="SAM" id="MobiDB-lite"/>
    </source>
</evidence>
<name>W5N7L8_LEPOC</name>
<feature type="compositionally biased region" description="Basic and acidic residues" evidence="4">
    <location>
        <begin position="44"/>
        <end position="57"/>
    </location>
</feature>
<comment type="similarity">
    <text evidence="2">Belongs to the PKI family.</text>
</comment>
<dbReference type="GO" id="GO:0005634">
    <property type="term" value="C:nucleus"/>
    <property type="evidence" value="ECO:0000318"/>
    <property type="project" value="GO_Central"/>
</dbReference>
<dbReference type="Bgee" id="ENSLOCG00000013487">
    <property type="expression patterns" value="Expressed in brain and 13 other cell types or tissues"/>
</dbReference>
<dbReference type="Pfam" id="PF02827">
    <property type="entry name" value="PKI"/>
    <property type="match status" value="1"/>
</dbReference>
<dbReference type="Ensembl" id="ENSLOCT00000016657.1">
    <property type="protein sequence ID" value="ENSLOCP00000016627.1"/>
    <property type="gene ID" value="ENSLOCG00000013487.1"/>
</dbReference>
<evidence type="ECO:0000256" key="2">
    <source>
        <dbReference type="ARBA" id="ARBA00006393"/>
    </source>
</evidence>
<accession>W5N7L8</accession>
<comment type="function">
    <text evidence="1">Extremely potent competitive inhibitor of cAMP-dependent protein kinase activity, this protein interacts with the catalytic subunit of the enzyme after the cAMP-induced dissociation of its regulatory chains.</text>
</comment>
<reference evidence="6" key="1">
    <citation type="submission" date="2011-12" db="EMBL/GenBank/DDBJ databases">
        <title>The Draft Genome of Lepisosteus oculatus.</title>
        <authorList>
            <consortium name="The Broad Institute Genome Assembly &amp; Analysis Group"/>
            <consortium name="Computational R&amp;D Group"/>
            <consortium name="and Sequencing Platform"/>
            <person name="Di Palma F."/>
            <person name="Alfoldi J."/>
            <person name="Johnson J."/>
            <person name="Berlin A."/>
            <person name="Gnerre S."/>
            <person name="Jaffe D."/>
            <person name="MacCallum I."/>
            <person name="Young S."/>
            <person name="Walker B.J."/>
            <person name="Lander E.S."/>
            <person name="Lindblad-Toh K."/>
        </authorList>
    </citation>
    <scope>NUCLEOTIDE SEQUENCE [LARGE SCALE GENOMIC DNA]</scope>
</reference>
<dbReference type="InterPro" id="IPR004171">
    <property type="entry name" value="cAMP_dep_PKI"/>
</dbReference>
<proteinExistence type="inferred from homology"/>
<dbReference type="GO" id="GO:0004862">
    <property type="term" value="F:cAMP-dependent protein kinase inhibitor activity"/>
    <property type="evidence" value="ECO:0000318"/>
    <property type="project" value="GO_Central"/>
</dbReference>
<dbReference type="GO" id="GO:0005737">
    <property type="term" value="C:cytoplasm"/>
    <property type="evidence" value="ECO:0000318"/>
    <property type="project" value="GO_Central"/>
</dbReference>
<evidence type="ECO:0000313" key="6">
    <source>
        <dbReference type="Proteomes" id="UP000018468"/>
    </source>
</evidence>
<dbReference type="Proteomes" id="UP000018468">
    <property type="component" value="Linkage group LG9"/>
</dbReference>
<evidence type="ECO:0000256" key="3">
    <source>
        <dbReference type="ARBA" id="ARBA00023013"/>
    </source>
</evidence>
<dbReference type="HOGENOM" id="CLU_163471_2_0_1"/>
<dbReference type="STRING" id="7918.ENSLOCP00000016627"/>
<dbReference type="eggNOG" id="ENOG502S6JP">
    <property type="taxonomic scope" value="Eukaryota"/>
</dbReference>
<organism evidence="5 6">
    <name type="scientific">Lepisosteus oculatus</name>
    <name type="common">Spotted gar</name>
    <dbReference type="NCBI Taxonomy" id="7918"/>
    <lineage>
        <taxon>Eukaryota</taxon>
        <taxon>Metazoa</taxon>
        <taxon>Chordata</taxon>
        <taxon>Craniata</taxon>
        <taxon>Vertebrata</taxon>
        <taxon>Euteleostomi</taxon>
        <taxon>Actinopterygii</taxon>
        <taxon>Neopterygii</taxon>
        <taxon>Holostei</taxon>
        <taxon>Semionotiformes</taxon>
        <taxon>Lepisosteidae</taxon>
        <taxon>Lepisosteus</taxon>
    </lineage>
</organism>
<dbReference type="PANTHER" id="PTHR15416">
    <property type="entry name" value="CAMP-DEPENDENT PROTEIN KINASE INHIBITOR/PKI"/>
    <property type="match status" value="1"/>
</dbReference>
<dbReference type="AlphaFoldDB" id="W5N7L8"/>
<reference evidence="5" key="2">
    <citation type="submission" date="2025-08" db="UniProtKB">
        <authorList>
            <consortium name="Ensembl"/>
        </authorList>
    </citation>
    <scope>IDENTIFICATION</scope>
</reference>
<keyword evidence="3" id="KW-0649">Protein kinase inhibitor</keyword>
<dbReference type="InParanoid" id="W5N7L8"/>
<reference evidence="5" key="3">
    <citation type="submission" date="2025-09" db="UniProtKB">
        <authorList>
            <consortium name="Ensembl"/>
        </authorList>
    </citation>
    <scope>IDENTIFICATION</scope>
</reference>
<feature type="region of interest" description="Disordered" evidence="4">
    <location>
        <begin position="44"/>
        <end position="77"/>
    </location>
</feature>
<evidence type="ECO:0000256" key="1">
    <source>
        <dbReference type="ARBA" id="ARBA00002844"/>
    </source>
</evidence>
<protein>
    <submittedName>
        <fullName evidence="5">cAMP-dependent protein kinase inhibitor alpha</fullName>
    </submittedName>
</protein>
<dbReference type="EMBL" id="AHAT01033568">
    <property type="status" value="NOT_ANNOTATED_CDS"/>
    <property type="molecule type" value="Genomic_DNA"/>
</dbReference>
<sequence>MTDVEATYADFIASGRTGRRNALHDILGAQGDLEGGDLSLKLSELDLGKTGEGDGGEKSQASSTERPPSAQEEKPEG</sequence>
<evidence type="ECO:0000313" key="5">
    <source>
        <dbReference type="Ensembl" id="ENSLOCP00000016627.1"/>
    </source>
</evidence>